<evidence type="ECO:0000313" key="1">
    <source>
        <dbReference type="EMBL" id="QXJ28893.1"/>
    </source>
</evidence>
<accession>A0A8F5BP49</accession>
<gene>
    <name evidence="1" type="ORF">J5U23_01762</name>
</gene>
<protein>
    <submittedName>
        <fullName evidence="1">Uncharacterized protein</fullName>
    </submittedName>
</protein>
<evidence type="ECO:0000313" key="2">
    <source>
        <dbReference type="Proteomes" id="UP000694018"/>
    </source>
</evidence>
<sequence length="37" mass="4093">MSGQNAVVASNFRFAVIGKSLNLKIPMNSYEKIYTSL</sequence>
<dbReference type="AlphaFoldDB" id="A0A8F5BP49"/>
<dbReference type="Proteomes" id="UP000694018">
    <property type="component" value="Chromosome"/>
</dbReference>
<organism evidence="1 2">
    <name type="scientific">Saccharolobus shibatae (strain ATCC 51178 / DSM 5389 / JCM 8931 / NBRC 15437 / B12)</name>
    <name type="common">Sulfolobus shibatae</name>
    <dbReference type="NCBI Taxonomy" id="523848"/>
    <lineage>
        <taxon>Archaea</taxon>
        <taxon>Thermoproteota</taxon>
        <taxon>Thermoprotei</taxon>
        <taxon>Sulfolobales</taxon>
        <taxon>Sulfolobaceae</taxon>
        <taxon>Saccharolobus</taxon>
    </lineage>
</organism>
<reference evidence="1" key="1">
    <citation type="journal article" date="2021" name="Environ. Microbiol.">
        <title>New insights into the diversity and evolution of the archaeal mobilome from three complete genomes of Saccharolobus shibatae.</title>
        <authorList>
            <person name="Medvedeva S."/>
            <person name="Brandt D."/>
            <person name="Cvirkaite-Krupovic V."/>
            <person name="Liu Y."/>
            <person name="Severinov K."/>
            <person name="Ishino S."/>
            <person name="Ishino Y."/>
            <person name="Prangishvili D."/>
            <person name="Kalinowski J."/>
            <person name="Krupovic M."/>
        </authorList>
    </citation>
    <scope>NUCLEOTIDE SEQUENCE</scope>
    <source>
        <strain evidence="1">B12</strain>
    </source>
</reference>
<name>A0A8F5BP49_SACSH</name>
<proteinExistence type="predicted"/>
<dbReference type="EMBL" id="CP077717">
    <property type="protein sequence ID" value="QXJ28893.1"/>
    <property type="molecule type" value="Genomic_DNA"/>
</dbReference>
<dbReference type="KEGG" id="sshi:J5U23_01762"/>